<evidence type="ECO:0000256" key="2">
    <source>
        <dbReference type="ARBA" id="ARBA00022475"/>
    </source>
</evidence>
<evidence type="ECO:0000256" key="8">
    <source>
        <dbReference type="ARBA" id="ARBA00023316"/>
    </source>
</evidence>
<dbReference type="EC" id="2.4.99.28" evidence="9"/>
<reference evidence="12 13" key="1">
    <citation type="submission" date="2017-09" db="EMBL/GenBank/DDBJ databases">
        <title>Depth-based differentiation of microbial function through sediment-hosted aquifers and enrichment of novel symbionts in the deep terrestrial subsurface.</title>
        <authorList>
            <person name="Probst A.J."/>
            <person name="Ladd B."/>
            <person name="Jarett J.K."/>
            <person name="Geller-Mcgrath D.E."/>
            <person name="Sieber C.M."/>
            <person name="Emerson J.B."/>
            <person name="Anantharaman K."/>
            <person name="Thomas B.C."/>
            <person name="Malmstrom R."/>
            <person name="Stieglmeier M."/>
            <person name="Klingl A."/>
            <person name="Woyke T."/>
            <person name="Ryan C.M."/>
            <person name="Banfield J.F."/>
        </authorList>
    </citation>
    <scope>NUCLEOTIDE SEQUENCE [LARGE SCALE GENOMIC DNA]</scope>
    <source>
        <strain evidence="12">CG23_combo_of_CG06-09_8_20_14_all_42_19</strain>
    </source>
</reference>
<dbReference type="AlphaFoldDB" id="A0A2H0AMQ9"/>
<feature type="domain" description="Penicillin-binding protein transpeptidase" evidence="11">
    <location>
        <begin position="105"/>
        <end position="387"/>
    </location>
</feature>
<comment type="subcellular location">
    <subcellularLocation>
        <location evidence="1">Membrane</location>
    </subcellularLocation>
</comment>
<evidence type="ECO:0000256" key="10">
    <source>
        <dbReference type="ARBA" id="ARBA00049902"/>
    </source>
</evidence>
<dbReference type="GO" id="GO:0030288">
    <property type="term" value="C:outer membrane-bounded periplasmic space"/>
    <property type="evidence" value="ECO:0007669"/>
    <property type="project" value="TreeGrafter"/>
</dbReference>
<keyword evidence="7" id="KW-0472">Membrane</keyword>
<dbReference type="GO" id="GO:0008658">
    <property type="term" value="F:penicillin binding"/>
    <property type="evidence" value="ECO:0007669"/>
    <property type="project" value="InterPro"/>
</dbReference>
<protein>
    <recommendedName>
        <fullName evidence="9">peptidoglycan glycosyltransferase</fullName>
        <ecNumber evidence="9">2.4.99.28</ecNumber>
    </recommendedName>
</protein>
<evidence type="ECO:0000256" key="7">
    <source>
        <dbReference type="ARBA" id="ARBA00023136"/>
    </source>
</evidence>
<gene>
    <name evidence="12" type="ORF">COX15_01465</name>
</gene>
<evidence type="ECO:0000256" key="9">
    <source>
        <dbReference type="ARBA" id="ARBA00044770"/>
    </source>
</evidence>
<keyword evidence="2" id="KW-1003">Cell membrane</keyword>
<proteinExistence type="predicted"/>
<name>A0A2H0AMQ9_9BACT</name>
<evidence type="ECO:0000313" key="13">
    <source>
        <dbReference type="Proteomes" id="UP000230007"/>
    </source>
</evidence>
<evidence type="ECO:0000313" key="12">
    <source>
        <dbReference type="EMBL" id="PIP46120.1"/>
    </source>
</evidence>
<dbReference type="EMBL" id="PCSK01000029">
    <property type="protein sequence ID" value="PIP46120.1"/>
    <property type="molecule type" value="Genomic_DNA"/>
</dbReference>
<dbReference type="GO" id="GO:0008360">
    <property type="term" value="P:regulation of cell shape"/>
    <property type="evidence" value="ECO:0007669"/>
    <property type="project" value="UniProtKB-KW"/>
</dbReference>
<evidence type="ECO:0000256" key="3">
    <source>
        <dbReference type="ARBA" id="ARBA00022676"/>
    </source>
</evidence>
<keyword evidence="6" id="KW-0573">Peptidoglycan synthesis</keyword>
<evidence type="ECO:0000259" key="11">
    <source>
        <dbReference type="Pfam" id="PF00905"/>
    </source>
</evidence>
<keyword evidence="4" id="KW-0808">Transferase</keyword>
<evidence type="ECO:0000256" key="6">
    <source>
        <dbReference type="ARBA" id="ARBA00022984"/>
    </source>
</evidence>
<dbReference type="Pfam" id="PF00905">
    <property type="entry name" value="Transpeptidase"/>
    <property type="match status" value="1"/>
</dbReference>
<dbReference type="Gene3D" id="3.40.710.10">
    <property type="entry name" value="DD-peptidase/beta-lactamase superfamily"/>
    <property type="match status" value="1"/>
</dbReference>
<evidence type="ECO:0000256" key="5">
    <source>
        <dbReference type="ARBA" id="ARBA00022960"/>
    </source>
</evidence>
<keyword evidence="8" id="KW-0961">Cell wall biogenesis/degradation</keyword>
<dbReference type="InterPro" id="IPR012338">
    <property type="entry name" value="Beta-lactam/transpept-like"/>
</dbReference>
<dbReference type="Proteomes" id="UP000230007">
    <property type="component" value="Unassembled WGS sequence"/>
</dbReference>
<evidence type="ECO:0000256" key="4">
    <source>
        <dbReference type="ARBA" id="ARBA00022679"/>
    </source>
</evidence>
<feature type="non-terminal residue" evidence="12">
    <location>
        <position position="1"/>
    </location>
</feature>
<comment type="caution">
    <text evidence="12">The sequence shown here is derived from an EMBL/GenBank/DDBJ whole genome shotgun (WGS) entry which is preliminary data.</text>
</comment>
<evidence type="ECO:0000256" key="1">
    <source>
        <dbReference type="ARBA" id="ARBA00004370"/>
    </source>
</evidence>
<dbReference type="GO" id="GO:0016020">
    <property type="term" value="C:membrane"/>
    <property type="evidence" value="ECO:0007669"/>
    <property type="project" value="UniProtKB-SubCell"/>
</dbReference>
<keyword evidence="5" id="KW-0133">Cell shape</keyword>
<dbReference type="InterPro" id="IPR050396">
    <property type="entry name" value="Glycosyltr_51/Transpeptidase"/>
</dbReference>
<comment type="catalytic activity">
    <reaction evidence="10">
        <text>[GlcNAc-(1-&gt;4)-Mur2Ac(oyl-L-Ala-gamma-D-Glu-L-Lys-D-Ala-D-Ala)](n)-di-trans,octa-cis-undecaprenyl diphosphate + beta-D-GlcNAc-(1-&gt;4)-Mur2Ac(oyl-L-Ala-gamma-D-Glu-L-Lys-D-Ala-D-Ala)-di-trans,octa-cis-undecaprenyl diphosphate = [GlcNAc-(1-&gt;4)-Mur2Ac(oyl-L-Ala-gamma-D-Glu-L-Lys-D-Ala-D-Ala)](n+1)-di-trans,octa-cis-undecaprenyl diphosphate + di-trans,octa-cis-undecaprenyl diphosphate + H(+)</text>
        <dbReference type="Rhea" id="RHEA:23708"/>
        <dbReference type="Rhea" id="RHEA-COMP:9602"/>
        <dbReference type="Rhea" id="RHEA-COMP:9603"/>
        <dbReference type="ChEBI" id="CHEBI:15378"/>
        <dbReference type="ChEBI" id="CHEBI:58405"/>
        <dbReference type="ChEBI" id="CHEBI:60033"/>
        <dbReference type="ChEBI" id="CHEBI:78435"/>
        <dbReference type="EC" id="2.4.99.28"/>
    </reaction>
</comment>
<keyword evidence="3" id="KW-0328">Glycosyltransferase</keyword>
<dbReference type="GO" id="GO:0071555">
    <property type="term" value="P:cell wall organization"/>
    <property type="evidence" value="ECO:0007669"/>
    <property type="project" value="UniProtKB-KW"/>
</dbReference>
<sequence length="593" mass="65811">TSELEERRKFVLKRMRELGYIDEEQLASSIDNSPKVVLQPASSIKAPHFVFYVQDYLRKKYGDDLLEIGGLKITTTLDWELQKLAEEAVENGVKRNSELYRGENGALVAQEPTTGQVLAMVGSKDYFAKSVPEGCAPGKNCKFEGNFNVAAQGLRQPGSALKPFIYLTAFQKGFAPETILWDTATEFNTGNSNCPPVVDFRNTNKSCYHPENFDSVFRGPVAMKEALAQSINVPAVKTLYLAGLDNVLNNLSSFGITALNDKNRFGLSLVLGGGEVKLIELVGAYSVLADDGIKHNQAVVLKVENNKGNVLEEYKDENSRVADENHARLINDILSDVDLRAPLYSASLKLTQVTGHQVALKTGTTNDYRDAWAIGYTPNLVAGVWVGNNNRESLTSKGGSILAAVPMWHDFMSKALLNKPLDTFPRPEPILSSNPIIRGELIEGEYHNILYYLGRVNDPQFNNWEEGIRQWTQNNQIDLNKFNTTNIKPIPDQEASISSGGDIIINLINPKNGEFVEDEITINAEIASSSKINKLEIYLNNELIENIISDLNTFYSYKSVLKPLNINIQNILVIRATNEGGSKTSKEVILFRN</sequence>
<dbReference type="PANTHER" id="PTHR32282:SF11">
    <property type="entry name" value="PENICILLIN-BINDING PROTEIN 1B"/>
    <property type="match status" value="1"/>
</dbReference>
<dbReference type="InterPro" id="IPR001460">
    <property type="entry name" value="PCN-bd_Tpept"/>
</dbReference>
<dbReference type="PANTHER" id="PTHR32282">
    <property type="entry name" value="BINDING PROTEIN TRANSPEPTIDASE, PUTATIVE-RELATED"/>
    <property type="match status" value="1"/>
</dbReference>
<dbReference type="GO" id="GO:0009252">
    <property type="term" value="P:peptidoglycan biosynthetic process"/>
    <property type="evidence" value="ECO:0007669"/>
    <property type="project" value="UniProtKB-KW"/>
</dbReference>
<dbReference type="Pfam" id="PF17957">
    <property type="entry name" value="Big_7"/>
    <property type="match status" value="1"/>
</dbReference>
<dbReference type="SUPFAM" id="SSF56601">
    <property type="entry name" value="beta-lactamase/transpeptidase-like"/>
    <property type="match status" value="1"/>
</dbReference>
<accession>A0A2H0AMQ9</accession>
<organism evidence="12 13">
    <name type="scientific">Candidatus Colwellbacteria bacterium CG23_combo_of_CG06-09_8_20_14_all_42_19</name>
    <dbReference type="NCBI Taxonomy" id="1974541"/>
    <lineage>
        <taxon>Bacteria</taxon>
        <taxon>Candidatus Colwelliibacteriota</taxon>
    </lineage>
</organism>
<dbReference type="GO" id="GO:0008955">
    <property type="term" value="F:peptidoglycan glycosyltransferase activity"/>
    <property type="evidence" value="ECO:0007669"/>
    <property type="project" value="UniProtKB-EC"/>
</dbReference>